<dbReference type="InterPro" id="IPR001828">
    <property type="entry name" value="ANF_lig-bd_rcpt"/>
</dbReference>
<feature type="transmembrane region" description="Helical" evidence="8">
    <location>
        <begin position="502"/>
        <end position="527"/>
    </location>
</feature>
<dbReference type="InterPro" id="IPR000157">
    <property type="entry name" value="TIR_dom"/>
</dbReference>
<sequence>MGAMSIDSTLLLLVATLAAVRGAAPESVWLGALFPRFRTSAYNFATDMTGIQRLTAFHLAITEINNKTDGVADELLPNTRIDFAVRDSKRDDASALLAALRLVDNQKVSAIIGAASSGPSAAMALLLGQLNVPQISYSATSAILSDGALFPYFLRTPPSDAFQVLGILKVISGLFGYRQIATVTTTGPYGSGGLSAITQAAQDAGIEILTSVTFNRDTQDLSAKIAQLRTSGVRVIVIFAQAGDGGRFMRMAYQAGVGGPGFLFFGSDGLCRSETWEHDVGGMAEDVVLREQVLKGFFGLSPSLGGGPQFEAFSTRLKMVPSTMPSIEADGEEVCDSAVDSTGTPLWAGDHDGNPTTPIRCAGNPQTFMNSYSPYTYDATFAVARAMHTLLYDLGREAISGAELLSVLLSNVSFVGASGLVEFFDARGTKDRLFNGDRRSGVAYDLWNYNGARHGAAELEVIGTWTPCEGCVWDETWTPSATPMTFSTVDNSLPKAVPNGGLPLGTLFGIGFGGASGVLLVIGLVILRWTRHQRRRLLAKRFLQRGTGLPPVLSLNNGCTTHLFLSHIWVSGQDQVANIKRSLQLALPASRIFLDVDDLDEISRLEEHIAASQCILIFLSKSYFKSKNCLREVRAAAAANKPLVLCQEVDVARGGLSLDDAKGDCPDELLDYVFGSSAPTSKASRLMGGVEQPGPREVIVWHRVTAFQRVSLLRIASTMVAAAKQEEDDWSSAKDMPNVAALSPSKSKAKPKLYCPESITERPVTYAGSISLFVSESNPGAREAAELLLAVHGSAVKAARKQSSGLLKSVRDGAVTVMEAAGLDLDEEGSLPAGALWGRRSFMELNFEDAALRSQAARLLDEAPTNIIQHIQLELQLTTQQVQQLASRMDAESGQDGAAGEPADTSRAHRLPVTHMLLYLNDQTFLGEEGATLTALLMAATDAHIPLLMLHENNPLKGGCPFDNILCATPDTLLAGGLFDQLAIPLYSHPAELELANTMALQALFKSAPFKTPHLLGPPLRDNRREHSSKSNSRRARTSRWESRATARMTTTQTIQPSRASRLESRRGVR</sequence>
<reference evidence="12" key="1">
    <citation type="submission" date="2021-01" db="EMBL/GenBank/DDBJ databases">
        <authorList>
            <person name="Corre E."/>
            <person name="Pelletier E."/>
            <person name="Niang G."/>
            <person name="Scheremetjew M."/>
            <person name="Finn R."/>
            <person name="Kale V."/>
            <person name="Holt S."/>
            <person name="Cochrane G."/>
            <person name="Meng A."/>
            <person name="Brown T."/>
            <person name="Cohen L."/>
        </authorList>
    </citation>
    <scope>NUCLEOTIDE SEQUENCE</scope>
    <source>
        <strain evidence="12">UTEX LB 985</strain>
    </source>
</reference>
<dbReference type="PRINTS" id="PR00248">
    <property type="entry name" value="GPCRMGR"/>
</dbReference>
<evidence type="ECO:0000256" key="1">
    <source>
        <dbReference type="ARBA" id="ARBA00004141"/>
    </source>
</evidence>
<proteinExistence type="predicted"/>
<evidence type="ECO:0000256" key="7">
    <source>
        <dbReference type="SAM" id="MobiDB-lite"/>
    </source>
</evidence>
<dbReference type="EMBL" id="HBGU01009027">
    <property type="protein sequence ID" value="CAD9410043.1"/>
    <property type="molecule type" value="Transcribed_RNA"/>
</dbReference>
<evidence type="ECO:0000256" key="8">
    <source>
        <dbReference type="SAM" id="Phobius"/>
    </source>
</evidence>
<dbReference type="InterPro" id="IPR000337">
    <property type="entry name" value="GPCR_3"/>
</dbReference>
<dbReference type="Pfam" id="PF01094">
    <property type="entry name" value="ANF_receptor"/>
    <property type="match status" value="1"/>
</dbReference>
<feature type="compositionally biased region" description="Basic and acidic residues" evidence="7">
    <location>
        <begin position="1061"/>
        <end position="1070"/>
    </location>
</feature>
<dbReference type="InterPro" id="IPR050726">
    <property type="entry name" value="mGluR"/>
</dbReference>
<dbReference type="SUPFAM" id="SSF52200">
    <property type="entry name" value="Toll/Interleukin receptor TIR domain"/>
    <property type="match status" value="1"/>
</dbReference>
<dbReference type="Pfam" id="PF13676">
    <property type="entry name" value="TIR_2"/>
    <property type="match status" value="1"/>
</dbReference>
<protein>
    <recommendedName>
        <fullName evidence="13">Receptor ligand binding region domain-containing protein</fullName>
    </recommendedName>
</protein>
<evidence type="ECO:0008006" key="13">
    <source>
        <dbReference type="Google" id="ProtNLM"/>
    </source>
</evidence>
<evidence type="ECO:0000256" key="5">
    <source>
        <dbReference type="ARBA" id="ARBA00023170"/>
    </source>
</evidence>
<dbReference type="AlphaFoldDB" id="A0A7S2BXW5"/>
<keyword evidence="2 8" id="KW-0812">Transmembrane</keyword>
<feature type="compositionally biased region" description="Polar residues" evidence="7">
    <location>
        <begin position="1048"/>
        <end position="1059"/>
    </location>
</feature>
<organism evidence="12">
    <name type="scientific">Haptolina brevifila</name>
    <dbReference type="NCBI Taxonomy" id="156173"/>
    <lineage>
        <taxon>Eukaryota</taxon>
        <taxon>Haptista</taxon>
        <taxon>Haptophyta</taxon>
        <taxon>Prymnesiophyceae</taxon>
        <taxon>Prymnesiales</taxon>
        <taxon>Prymnesiaceae</taxon>
        <taxon>Haptolina</taxon>
    </lineage>
</organism>
<evidence type="ECO:0000256" key="9">
    <source>
        <dbReference type="SAM" id="SignalP"/>
    </source>
</evidence>
<gene>
    <name evidence="12" type="ORF">CBRE1094_LOCUS4956</name>
</gene>
<accession>A0A7S2BXW5</accession>
<comment type="subcellular location">
    <subcellularLocation>
        <location evidence="1">Membrane</location>
        <topology evidence="1">Multi-pass membrane protein</topology>
    </subcellularLocation>
</comment>
<evidence type="ECO:0000259" key="10">
    <source>
        <dbReference type="Pfam" id="PF01094"/>
    </source>
</evidence>
<dbReference type="GO" id="GO:0004930">
    <property type="term" value="F:G protein-coupled receptor activity"/>
    <property type="evidence" value="ECO:0007669"/>
    <property type="project" value="InterPro"/>
</dbReference>
<feature type="signal peptide" evidence="9">
    <location>
        <begin position="1"/>
        <end position="22"/>
    </location>
</feature>
<feature type="region of interest" description="Disordered" evidence="7">
    <location>
        <begin position="1015"/>
        <end position="1070"/>
    </location>
</feature>
<dbReference type="Gene3D" id="3.40.50.2300">
    <property type="match status" value="3"/>
</dbReference>
<evidence type="ECO:0000256" key="3">
    <source>
        <dbReference type="ARBA" id="ARBA00022989"/>
    </source>
</evidence>
<feature type="domain" description="Receptor ligand binding region" evidence="10">
    <location>
        <begin position="53"/>
        <end position="428"/>
    </location>
</feature>
<dbReference type="InterPro" id="IPR028082">
    <property type="entry name" value="Peripla_BP_I"/>
</dbReference>
<keyword evidence="3 8" id="KW-1133">Transmembrane helix</keyword>
<evidence type="ECO:0000256" key="2">
    <source>
        <dbReference type="ARBA" id="ARBA00022692"/>
    </source>
</evidence>
<dbReference type="SUPFAM" id="SSF53822">
    <property type="entry name" value="Periplasmic binding protein-like I"/>
    <property type="match status" value="1"/>
</dbReference>
<keyword evidence="5" id="KW-0675">Receptor</keyword>
<feature type="domain" description="TIR" evidence="11">
    <location>
        <begin position="564"/>
        <end position="642"/>
    </location>
</feature>
<evidence type="ECO:0000313" key="12">
    <source>
        <dbReference type="EMBL" id="CAD9410043.1"/>
    </source>
</evidence>
<name>A0A7S2BXW5_9EUKA</name>
<keyword evidence="9" id="KW-0732">Signal</keyword>
<evidence type="ECO:0000256" key="4">
    <source>
        <dbReference type="ARBA" id="ARBA00023136"/>
    </source>
</evidence>
<evidence type="ECO:0000259" key="11">
    <source>
        <dbReference type="Pfam" id="PF13676"/>
    </source>
</evidence>
<evidence type="ECO:0000256" key="6">
    <source>
        <dbReference type="ARBA" id="ARBA00023180"/>
    </source>
</evidence>
<dbReference type="GO" id="GO:0016020">
    <property type="term" value="C:membrane"/>
    <property type="evidence" value="ECO:0007669"/>
    <property type="project" value="UniProtKB-SubCell"/>
</dbReference>
<keyword evidence="6" id="KW-0325">Glycoprotein</keyword>
<dbReference type="InterPro" id="IPR035897">
    <property type="entry name" value="Toll_tir_struct_dom_sf"/>
</dbReference>
<keyword evidence="4 8" id="KW-0472">Membrane</keyword>
<dbReference type="PANTHER" id="PTHR24060">
    <property type="entry name" value="METABOTROPIC GLUTAMATE RECEPTOR"/>
    <property type="match status" value="1"/>
</dbReference>
<dbReference type="Gene3D" id="3.40.50.10140">
    <property type="entry name" value="Toll/interleukin-1 receptor homology (TIR) domain"/>
    <property type="match status" value="1"/>
</dbReference>
<feature type="chain" id="PRO_5031521315" description="Receptor ligand binding region domain-containing protein" evidence="9">
    <location>
        <begin position="23"/>
        <end position="1070"/>
    </location>
</feature>
<feature type="region of interest" description="Disordered" evidence="7">
    <location>
        <begin position="886"/>
        <end position="905"/>
    </location>
</feature>